<feature type="region of interest" description="Disordered" evidence="1">
    <location>
        <begin position="310"/>
        <end position="333"/>
    </location>
</feature>
<evidence type="ECO:0000313" key="2">
    <source>
        <dbReference type="EMBL" id="KAK4269313.1"/>
    </source>
</evidence>
<dbReference type="EMBL" id="JAWXYG010000006">
    <property type="protein sequence ID" value="KAK4269313.1"/>
    <property type="molecule type" value="Genomic_DNA"/>
</dbReference>
<accession>A0AAE1JGX5</accession>
<dbReference type="PANTHER" id="PTHR37238:SF1">
    <property type="entry name" value="OS05G0532500 PROTEIN"/>
    <property type="match status" value="1"/>
</dbReference>
<dbReference type="PANTHER" id="PTHR37238">
    <property type="entry name" value="OS05G0532500 PROTEIN"/>
    <property type="match status" value="1"/>
</dbReference>
<protein>
    <submittedName>
        <fullName evidence="2">Uncharacterized protein</fullName>
    </submittedName>
</protein>
<name>A0AAE1JGX5_9FABA</name>
<evidence type="ECO:0000256" key="1">
    <source>
        <dbReference type="SAM" id="MobiDB-lite"/>
    </source>
</evidence>
<organism evidence="2 3">
    <name type="scientific">Acacia crassicarpa</name>
    <name type="common">northern wattle</name>
    <dbReference type="NCBI Taxonomy" id="499986"/>
    <lineage>
        <taxon>Eukaryota</taxon>
        <taxon>Viridiplantae</taxon>
        <taxon>Streptophyta</taxon>
        <taxon>Embryophyta</taxon>
        <taxon>Tracheophyta</taxon>
        <taxon>Spermatophyta</taxon>
        <taxon>Magnoliopsida</taxon>
        <taxon>eudicotyledons</taxon>
        <taxon>Gunneridae</taxon>
        <taxon>Pentapetalae</taxon>
        <taxon>rosids</taxon>
        <taxon>fabids</taxon>
        <taxon>Fabales</taxon>
        <taxon>Fabaceae</taxon>
        <taxon>Caesalpinioideae</taxon>
        <taxon>mimosoid clade</taxon>
        <taxon>Acacieae</taxon>
        <taxon>Acacia</taxon>
    </lineage>
</organism>
<evidence type="ECO:0000313" key="3">
    <source>
        <dbReference type="Proteomes" id="UP001293593"/>
    </source>
</evidence>
<keyword evidence="3" id="KW-1185">Reference proteome</keyword>
<reference evidence="2" key="1">
    <citation type="submission" date="2023-10" db="EMBL/GenBank/DDBJ databases">
        <title>Chromosome-level genome of the transformable northern wattle, Acacia crassicarpa.</title>
        <authorList>
            <person name="Massaro I."/>
            <person name="Sinha N.R."/>
            <person name="Poethig S."/>
            <person name="Leichty A.R."/>
        </authorList>
    </citation>
    <scope>NUCLEOTIDE SEQUENCE</scope>
    <source>
        <strain evidence="2">Acra3RX</strain>
        <tissue evidence="2">Leaf</tissue>
    </source>
</reference>
<sequence>MPVDEVNAKSERKPLRNVTNNYDRRFFKSMNVKMVSQKQKEETAKEEKEDDDVLDRILLVHSDISSVLHQIDELVAQAFRLKTTSKEGRKEIESFSHVLSDMLSSLKPWAASFQRAISTTSEESECQPQQVLAKKPVSNEVTEESKVCDCPEEPKLDLLVSPSPLVSWRANCTIERGRQMFMLTPLPISKALSCKGQEPSKSEFNILSSSTNAFGTSTVFALSGGMPDCSFDAVVVNPTPLKPSASVAIQEANARERGSISSPLFPKRGSSMLVMTPCLKMSPPKSCVLLEPISEICDPGKDNGRVRKSTPFPVGIHYSDSESSESSGSDASKGMALKYPELLGIQHISKSGAGKKRVEASPDWFMSPPKTCVLLEPPDDKAFDLEKGDKGLQMTDAVISNKEISKLEEIVFEDHNQTKKSCNKEHLGGNLSPMWLEPQSSFRAGKCPGENTLKKELWTRFEAVSTKGLLSKTPAVSNSTQKGFMDLLEEASYDD</sequence>
<comment type="caution">
    <text evidence="2">The sequence shown here is derived from an EMBL/GenBank/DDBJ whole genome shotgun (WGS) entry which is preliminary data.</text>
</comment>
<dbReference type="Proteomes" id="UP001293593">
    <property type="component" value="Unassembled WGS sequence"/>
</dbReference>
<proteinExistence type="predicted"/>
<dbReference type="AlphaFoldDB" id="A0AAE1JGX5"/>
<gene>
    <name evidence="2" type="ORF">QN277_022486</name>
</gene>